<dbReference type="InterPro" id="IPR050415">
    <property type="entry name" value="MRET"/>
</dbReference>
<dbReference type="PRINTS" id="PR00410">
    <property type="entry name" value="PHEHYDRXLASE"/>
</dbReference>
<dbReference type="Pfam" id="PF00970">
    <property type="entry name" value="FAD_binding_6"/>
    <property type="match status" value="1"/>
</dbReference>
<sequence length="224" mass="24149">MSRAASASPAAVEVVSRRRLAPGVLGLEISRPPGFRFLPGQFVRLSLGGLTRSYTLTNAPGDPTLTLCIRLVAGGRMTTRLVEIPAGARLSITGPHGYFTFRASPRRAVLASTGTGVAPFLAMARAGVRAYLLLRGVSRAGDLHDDDLLRSAVEIYAPCVSRSADKARSIPGGHRGRVSDYAGERLEPGGYDFYLCGRSEMLGDMIRIIDERFPESLVYTESFF</sequence>
<dbReference type="InterPro" id="IPR039261">
    <property type="entry name" value="FNR_nucleotide-bd"/>
</dbReference>
<dbReference type="PANTHER" id="PTHR47354">
    <property type="entry name" value="NADH OXIDOREDUCTASE HCR"/>
    <property type="match status" value="1"/>
</dbReference>
<dbReference type="Gene3D" id="3.40.50.80">
    <property type="entry name" value="Nucleotide-binding domain of ferredoxin-NADP reductase (FNR) module"/>
    <property type="match status" value="1"/>
</dbReference>
<dbReference type="Pfam" id="PF00175">
    <property type="entry name" value="NAD_binding_1"/>
    <property type="match status" value="1"/>
</dbReference>
<protein>
    <recommendedName>
        <fullName evidence="1">FAD-binding FR-type domain-containing protein</fullName>
    </recommendedName>
</protein>
<dbReference type="Gene3D" id="2.40.30.10">
    <property type="entry name" value="Translation factors"/>
    <property type="match status" value="1"/>
</dbReference>
<dbReference type="InterPro" id="IPR017927">
    <property type="entry name" value="FAD-bd_FR_type"/>
</dbReference>
<dbReference type="AlphaFoldDB" id="A0A938BQ67"/>
<dbReference type="SUPFAM" id="SSF52343">
    <property type="entry name" value="Ferredoxin reductase-like, C-terminal NADP-linked domain"/>
    <property type="match status" value="1"/>
</dbReference>
<evidence type="ECO:0000313" key="2">
    <source>
        <dbReference type="EMBL" id="MBM3316935.1"/>
    </source>
</evidence>
<comment type="caution">
    <text evidence="2">The sequence shown here is derived from an EMBL/GenBank/DDBJ whole genome shotgun (WGS) entry which is preliminary data.</text>
</comment>
<evidence type="ECO:0000259" key="1">
    <source>
        <dbReference type="PROSITE" id="PS51384"/>
    </source>
</evidence>
<proteinExistence type="predicted"/>
<gene>
    <name evidence="2" type="ORF">FJY75_03690</name>
</gene>
<dbReference type="PROSITE" id="PS51384">
    <property type="entry name" value="FAD_FR"/>
    <property type="match status" value="1"/>
</dbReference>
<dbReference type="PANTHER" id="PTHR47354:SF5">
    <property type="entry name" value="PROTEIN RFBI"/>
    <property type="match status" value="1"/>
</dbReference>
<dbReference type="InterPro" id="IPR008333">
    <property type="entry name" value="Cbr1-like_FAD-bd_dom"/>
</dbReference>
<dbReference type="InterPro" id="IPR017938">
    <property type="entry name" value="Riboflavin_synthase-like_b-brl"/>
</dbReference>
<dbReference type="GO" id="GO:0016491">
    <property type="term" value="F:oxidoreductase activity"/>
    <property type="evidence" value="ECO:0007669"/>
    <property type="project" value="InterPro"/>
</dbReference>
<feature type="domain" description="FAD-binding FR-type" evidence="1">
    <location>
        <begin position="7"/>
        <end position="102"/>
    </location>
</feature>
<name>A0A938BQ67_UNCEI</name>
<evidence type="ECO:0000313" key="3">
    <source>
        <dbReference type="Proteomes" id="UP000748308"/>
    </source>
</evidence>
<organism evidence="2 3">
    <name type="scientific">Eiseniibacteriota bacterium</name>
    <dbReference type="NCBI Taxonomy" id="2212470"/>
    <lineage>
        <taxon>Bacteria</taxon>
        <taxon>Candidatus Eiseniibacteriota</taxon>
    </lineage>
</organism>
<dbReference type="InterPro" id="IPR001433">
    <property type="entry name" value="OxRdtase_FAD/NAD-bd"/>
</dbReference>
<dbReference type="SUPFAM" id="SSF63380">
    <property type="entry name" value="Riboflavin synthase domain-like"/>
    <property type="match status" value="1"/>
</dbReference>
<accession>A0A938BQ67</accession>
<dbReference type="EMBL" id="VGIY01000058">
    <property type="protein sequence ID" value="MBM3316935.1"/>
    <property type="molecule type" value="Genomic_DNA"/>
</dbReference>
<reference evidence="2" key="1">
    <citation type="submission" date="2019-03" db="EMBL/GenBank/DDBJ databases">
        <title>Lake Tanganyika Metagenome-Assembled Genomes (MAGs).</title>
        <authorList>
            <person name="Tran P."/>
        </authorList>
    </citation>
    <scope>NUCLEOTIDE SEQUENCE</scope>
    <source>
        <strain evidence="2">M_DeepCast_400m_m2_100</strain>
    </source>
</reference>
<dbReference type="Proteomes" id="UP000748308">
    <property type="component" value="Unassembled WGS sequence"/>
</dbReference>